<dbReference type="InterPro" id="IPR022062">
    <property type="entry name" value="DUF3618"/>
</dbReference>
<evidence type="ECO:0000256" key="1">
    <source>
        <dbReference type="SAM" id="Phobius"/>
    </source>
</evidence>
<keyword evidence="1" id="KW-0472">Membrane</keyword>
<dbReference type="STRING" id="260086.SAMN05216207_100788"/>
<sequence length="74" mass="8161">MVARDPENIQREIEKTRDALAESLDALADRANPKTLIEGSKEQIAEKLADPKIKYTLIAVGTLVGLAVVRSIFR</sequence>
<evidence type="ECO:0000313" key="2">
    <source>
        <dbReference type="EMBL" id="SFN06661.1"/>
    </source>
</evidence>
<feature type="transmembrane region" description="Helical" evidence="1">
    <location>
        <begin position="55"/>
        <end position="73"/>
    </location>
</feature>
<reference evidence="2 3" key="1">
    <citation type="submission" date="2016-10" db="EMBL/GenBank/DDBJ databases">
        <authorList>
            <person name="de Groot N.N."/>
        </authorList>
    </citation>
    <scope>NUCLEOTIDE SEQUENCE [LARGE SCALE GENOMIC DNA]</scope>
    <source>
        <strain evidence="2 3">CGMCC 4.1877</strain>
    </source>
</reference>
<dbReference type="EMBL" id="FOUY01000007">
    <property type="protein sequence ID" value="SFN06661.1"/>
    <property type="molecule type" value="Genomic_DNA"/>
</dbReference>
<gene>
    <name evidence="2" type="ORF">SAMN05216207_100788</name>
</gene>
<proteinExistence type="predicted"/>
<protein>
    <recommendedName>
        <fullName evidence="4">DUF3618 domain-containing protein</fullName>
    </recommendedName>
</protein>
<dbReference type="AlphaFoldDB" id="A0A1I4VZG8"/>
<keyword evidence="1" id="KW-1133">Transmembrane helix</keyword>
<accession>A0A1I4VZG8</accession>
<dbReference type="Pfam" id="PF12277">
    <property type="entry name" value="DUF3618"/>
    <property type="match status" value="1"/>
</dbReference>
<evidence type="ECO:0008006" key="4">
    <source>
        <dbReference type="Google" id="ProtNLM"/>
    </source>
</evidence>
<name>A0A1I4VZG8_PSUAM</name>
<dbReference type="Proteomes" id="UP000199614">
    <property type="component" value="Unassembled WGS sequence"/>
</dbReference>
<keyword evidence="3" id="KW-1185">Reference proteome</keyword>
<keyword evidence="1" id="KW-0812">Transmembrane</keyword>
<organism evidence="2 3">
    <name type="scientific">Pseudonocardia ammonioxydans</name>
    <dbReference type="NCBI Taxonomy" id="260086"/>
    <lineage>
        <taxon>Bacteria</taxon>
        <taxon>Bacillati</taxon>
        <taxon>Actinomycetota</taxon>
        <taxon>Actinomycetes</taxon>
        <taxon>Pseudonocardiales</taxon>
        <taxon>Pseudonocardiaceae</taxon>
        <taxon>Pseudonocardia</taxon>
    </lineage>
</organism>
<evidence type="ECO:0000313" key="3">
    <source>
        <dbReference type="Proteomes" id="UP000199614"/>
    </source>
</evidence>